<proteinExistence type="predicted"/>
<keyword evidence="1" id="KW-0597">Phosphoprotein</keyword>
<sequence>MNNVLSSGENQKILVVDDTLDNLIFLSSILESKGYCVYIANDGPSAISIAMNHSLDLILLDIMMSEMDGYEVCNYLKSYVLTSNIPIIFMSGLSHVNDKIKAFKMGGVDFITKPFQYQEVIVRVEHHLELNQIQSQLIHLNFQLEERVKQRTLQLEQANDQLLKIVLHDPLTGLWNRGAFMEQLKQAFQQSQESPDQQYAILCLDCDRFKVINDSLGHFAGDELLIAIAERLQSFIDPPDLIARLGGDEFVILLNPLNSRNPQQVARQILDSFSHPFTLGIRTIFINLSIGIAVSNTSYQKPEDLLRDADTALYEAKALGKGRYQLFEPEMYKAVLQRLQLETDLRKALTNQEFSVHYQPIISLDSGIIIGFEALVRWYHPTQGLISPGLFIPIAEETGLISRLGEWVLRESCHQVSTWKKEKLTDYPLTVSVNLSALQFAQHNLIQQIDQILEESQLEPQYLNLEITESAILDHPENASEILKQLKERRINLSIDDFGTGYSSLSYLHSFPVNILKIDRSFISPINDDPQNLGLVPVIISLVKTLGMNVIAEGIETAQQLAQLRKLNCNAGQGYFFSKPVNSKIATNLIQSCPHW</sequence>
<dbReference type="Gene3D" id="3.20.20.450">
    <property type="entry name" value="EAL domain"/>
    <property type="match status" value="1"/>
</dbReference>
<evidence type="ECO:0000313" key="6">
    <source>
        <dbReference type="Proteomes" id="UP000184315"/>
    </source>
</evidence>
<dbReference type="NCBIfam" id="TIGR00254">
    <property type="entry name" value="GGDEF"/>
    <property type="match status" value="1"/>
</dbReference>
<dbReference type="CDD" id="cd19920">
    <property type="entry name" value="REC_PA4781-like"/>
    <property type="match status" value="1"/>
</dbReference>
<dbReference type="OrthoDB" id="425396at2"/>
<dbReference type="Pfam" id="PF00563">
    <property type="entry name" value="EAL"/>
    <property type="match status" value="1"/>
</dbReference>
<dbReference type="PROSITE" id="PS50883">
    <property type="entry name" value="EAL"/>
    <property type="match status" value="1"/>
</dbReference>
<dbReference type="FunFam" id="3.20.20.450:FF:000001">
    <property type="entry name" value="Cyclic di-GMP phosphodiesterase yahA"/>
    <property type="match status" value="1"/>
</dbReference>
<feature type="domain" description="EAL" evidence="3">
    <location>
        <begin position="338"/>
        <end position="594"/>
    </location>
</feature>
<dbReference type="InterPro" id="IPR052155">
    <property type="entry name" value="Biofilm_reg_signaling"/>
</dbReference>
<dbReference type="PANTHER" id="PTHR44757">
    <property type="entry name" value="DIGUANYLATE CYCLASE DGCP"/>
    <property type="match status" value="1"/>
</dbReference>
<evidence type="ECO:0000259" key="4">
    <source>
        <dbReference type="PROSITE" id="PS50887"/>
    </source>
</evidence>
<protein>
    <submittedName>
        <fullName evidence="5">Two-component response regulator</fullName>
    </submittedName>
</protein>
<dbReference type="SUPFAM" id="SSF52172">
    <property type="entry name" value="CheY-like"/>
    <property type="match status" value="1"/>
</dbReference>
<dbReference type="SMART" id="SM00052">
    <property type="entry name" value="EAL"/>
    <property type="match status" value="1"/>
</dbReference>
<dbReference type="InterPro" id="IPR011006">
    <property type="entry name" value="CheY-like_superfamily"/>
</dbReference>
<dbReference type="CDD" id="cd01948">
    <property type="entry name" value="EAL"/>
    <property type="match status" value="1"/>
</dbReference>
<dbReference type="SMART" id="SM00448">
    <property type="entry name" value="REC"/>
    <property type="match status" value="1"/>
</dbReference>
<dbReference type="RefSeq" id="WP_072717048.1">
    <property type="nucleotide sequence ID" value="NZ_LN889764.1"/>
</dbReference>
<dbReference type="GO" id="GO:0000160">
    <property type="term" value="P:phosphorelay signal transduction system"/>
    <property type="evidence" value="ECO:0007669"/>
    <property type="project" value="InterPro"/>
</dbReference>
<dbReference type="InterPro" id="IPR029787">
    <property type="entry name" value="Nucleotide_cyclase"/>
</dbReference>
<dbReference type="Gene3D" id="3.30.70.270">
    <property type="match status" value="1"/>
</dbReference>
<dbReference type="Pfam" id="PF00072">
    <property type="entry name" value="Response_reg"/>
    <property type="match status" value="1"/>
</dbReference>
<reference evidence="6" key="1">
    <citation type="submission" date="2015-10" db="EMBL/GenBank/DDBJ databases">
        <authorList>
            <person name="Regsiter A."/>
            <person name="william w."/>
        </authorList>
    </citation>
    <scope>NUCLEOTIDE SEQUENCE [LARGE SCALE GENOMIC DNA]</scope>
</reference>
<keyword evidence="6" id="KW-1185">Reference proteome</keyword>
<organism evidence="5 6">
    <name type="scientific">Planktothrix tepida PCC 9214</name>
    <dbReference type="NCBI Taxonomy" id="671072"/>
    <lineage>
        <taxon>Bacteria</taxon>
        <taxon>Bacillati</taxon>
        <taxon>Cyanobacteriota</taxon>
        <taxon>Cyanophyceae</taxon>
        <taxon>Oscillatoriophycideae</taxon>
        <taxon>Oscillatoriales</taxon>
        <taxon>Microcoleaceae</taxon>
        <taxon>Planktothrix</taxon>
    </lineage>
</organism>
<dbReference type="STRING" id="671072.PL921480015"/>
<evidence type="ECO:0000313" key="5">
    <source>
        <dbReference type="EMBL" id="CUR35905.1"/>
    </source>
</evidence>
<dbReference type="SMART" id="SM00267">
    <property type="entry name" value="GGDEF"/>
    <property type="match status" value="1"/>
</dbReference>
<dbReference type="InterPro" id="IPR001633">
    <property type="entry name" value="EAL_dom"/>
</dbReference>
<evidence type="ECO:0000256" key="1">
    <source>
        <dbReference type="PROSITE-ProRule" id="PRU00169"/>
    </source>
</evidence>
<dbReference type="InterPro" id="IPR000160">
    <property type="entry name" value="GGDEF_dom"/>
</dbReference>
<evidence type="ECO:0000259" key="2">
    <source>
        <dbReference type="PROSITE" id="PS50110"/>
    </source>
</evidence>
<dbReference type="InterPro" id="IPR035919">
    <property type="entry name" value="EAL_sf"/>
</dbReference>
<dbReference type="PROSITE" id="PS50110">
    <property type="entry name" value="RESPONSE_REGULATORY"/>
    <property type="match status" value="1"/>
</dbReference>
<feature type="domain" description="GGDEF" evidence="4">
    <location>
        <begin position="197"/>
        <end position="329"/>
    </location>
</feature>
<accession>A0A1J1LW10</accession>
<name>A0A1J1LW10_9CYAN</name>
<feature type="modified residue" description="4-aspartylphosphate" evidence="1">
    <location>
        <position position="61"/>
    </location>
</feature>
<feature type="domain" description="Response regulatory" evidence="2">
    <location>
        <begin position="12"/>
        <end position="128"/>
    </location>
</feature>
<evidence type="ECO:0000259" key="3">
    <source>
        <dbReference type="PROSITE" id="PS50883"/>
    </source>
</evidence>
<dbReference type="PANTHER" id="PTHR44757:SF2">
    <property type="entry name" value="BIOFILM ARCHITECTURE MAINTENANCE PROTEIN MBAA"/>
    <property type="match status" value="1"/>
</dbReference>
<dbReference type="Gene3D" id="3.40.50.2300">
    <property type="match status" value="1"/>
</dbReference>
<dbReference type="InterPro" id="IPR001789">
    <property type="entry name" value="Sig_transdc_resp-reg_receiver"/>
</dbReference>
<dbReference type="FunFam" id="3.30.70.270:FF:000001">
    <property type="entry name" value="Diguanylate cyclase domain protein"/>
    <property type="match status" value="1"/>
</dbReference>
<dbReference type="Pfam" id="PF00990">
    <property type="entry name" value="GGDEF"/>
    <property type="match status" value="1"/>
</dbReference>
<gene>
    <name evidence="5" type="ORF">PL921480015</name>
</gene>
<dbReference type="CDD" id="cd01949">
    <property type="entry name" value="GGDEF"/>
    <property type="match status" value="1"/>
</dbReference>
<dbReference type="InterPro" id="IPR043128">
    <property type="entry name" value="Rev_trsase/Diguanyl_cyclase"/>
</dbReference>
<dbReference type="Proteomes" id="UP000184315">
    <property type="component" value="Unassembled WGS sequence"/>
</dbReference>
<dbReference type="SUPFAM" id="SSF141868">
    <property type="entry name" value="EAL domain-like"/>
    <property type="match status" value="1"/>
</dbReference>
<dbReference type="EMBL" id="CZDF01000188">
    <property type="protein sequence ID" value="CUR35905.1"/>
    <property type="molecule type" value="Genomic_DNA"/>
</dbReference>
<dbReference type="SUPFAM" id="SSF55073">
    <property type="entry name" value="Nucleotide cyclase"/>
    <property type="match status" value="1"/>
</dbReference>
<dbReference type="AlphaFoldDB" id="A0A1J1LW10"/>
<dbReference type="PROSITE" id="PS50887">
    <property type="entry name" value="GGDEF"/>
    <property type="match status" value="1"/>
</dbReference>